<evidence type="ECO:0000259" key="4">
    <source>
        <dbReference type="PROSITE" id="PS50043"/>
    </source>
</evidence>
<feature type="domain" description="HTH luxR-type" evidence="4">
    <location>
        <begin position="463"/>
        <end position="528"/>
    </location>
</feature>
<evidence type="ECO:0000313" key="5">
    <source>
        <dbReference type="EMBL" id="GIF74945.1"/>
    </source>
</evidence>
<protein>
    <recommendedName>
        <fullName evidence="4">HTH luxR-type domain-containing protein</fullName>
    </recommendedName>
</protein>
<dbReference type="SMART" id="SM00421">
    <property type="entry name" value="HTH_LUXR"/>
    <property type="match status" value="1"/>
</dbReference>
<dbReference type="Proteomes" id="UP000604117">
    <property type="component" value="Unassembled WGS sequence"/>
</dbReference>
<dbReference type="InterPro" id="IPR011990">
    <property type="entry name" value="TPR-like_helical_dom_sf"/>
</dbReference>
<dbReference type="InterPro" id="IPR000792">
    <property type="entry name" value="Tscrpt_reg_LuxR_C"/>
</dbReference>
<dbReference type="RefSeq" id="WP_239126926.1">
    <property type="nucleotide sequence ID" value="NZ_BONE01000036.1"/>
</dbReference>
<dbReference type="Pfam" id="PF00196">
    <property type="entry name" value="GerE"/>
    <property type="match status" value="1"/>
</dbReference>
<sequence length="530" mass="56002">MDTLERAREHHRRHAWVDACAAFRAAEPLAVDDLERLAECTQVLGRIDDAVVLRQRLYAGYVSAGAVGPAMRTAFYLAHALVVKDEPALAGGWLARAHRLAPPGATPPAEVGYLLIPEAERRFGAGDPAAAFATATEVAAFGGRLGDPDLTAIAVHIQGRARIRQGRVVEGLALLDEALVEVSSGTTAAPVTSWIYCSVIDACRELHELRRAREWTLALNAWCDARPQYTGVFSAVCRIHRAELLLLGGDWPGAVREARLACDQLTTGYGSALAGAAHYQLAEAHRLRGDAAGAAGAYRVAGSFGGPTQPGLALLWLAQGRVEAAAAAVRRALGETEHPLARARLLPAYVEIMLAATDLAAARSGAEELRGIAVAFDTAGLRARRAYAVGIVHLNAGDADAALPELRRAGALWRELAAPYEAARTGIGIGLACRMLGDEASATLELDTARETLGRLGAVDPAARPSPAGLSPRELEVLRLVAAGRSNRAIADTLSISDRTVERHVSNILTKFGVDSRTAAAAYAFAHGIR</sequence>
<reference evidence="5 6" key="1">
    <citation type="submission" date="2021-01" db="EMBL/GenBank/DDBJ databases">
        <title>Whole genome shotgun sequence of Asanoa siamensis NBRC 107932.</title>
        <authorList>
            <person name="Komaki H."/>
            <person name="Tamura T."/>
        </authorList>
    </citation>
    <scope>NUCLEOTIDE SEQUENCE [LARGE SCALE GENOMIC DNA]</scope>
    <source>
        <strain evidence="5 6">NBRC 107932</strain>
    </source>
</reference>
<gene>
    <name evidence="5" type="ORF">Asi02nite_44630</name>
</gene>
<dbReference type="SUPFAM" id="SSF48452">
    <property type="entry name" value="TPR-like"/>
    <property type="match status" value="1"/>
</dbReference>
<keyword evidence="1" id="KW-0805">Transcription regulation</keyword>
<dbReference type="InterPro" id="IPR016032">
    <property type="entry name" value="Sig_transdc_resp-reg_C-effctor"/>
</dbReference>
<dbReference type="Gene3D" id="1.10.10.10">
    <property type="entry name" value="Winged helix-like DNA-binding domain superfamily/Winged helix DNA-binding domain"/>
    <property type="match status" value="1"/>
</dbReference>
<dbReference type="Gene3D" id="1.25.40.10">
    <property type="entry name" value="Tetratricopeptide repeat domain"/>
    <property type="match status" value="2"/>
</dbReference>
<dbReference type="EMBL" id="BONE01000036">
    <property type="protein sequence ID" value="GIF74945.1"/>
    <property type="molecule type" value="Genomic_DNA"/>
</dbReference>
<keyword evidence="3" id="KW-0804">Transcription</keyword>
<name>A0ABQ4CUH1_9ACTN</name>
<dbReference type="PROSITE" id="PS50043">
    <property type="entry name" value="HTH_LUXR_2"/>
    <property type="match status" value="1"/>
</dbReference>
<dbReference type="PRINTS" id="PR00038">
    <property type="entry name" value="HTHLUXR"/>
</dbReference>
<dbReference type="PROSITE" id="PS00622">
    <property type="entry name" value="HTH_LUXR_1"/>
    <property type="match status" value="1"/>
</dbReference>
<evidence type="ECO:0000313" key="6">
    <source>
        <dbReference type="Proteomes" id="UP000604117"/>
    </source>
</evidence>
<keyword evidence="6" id="KW-1185">Reference proteome</keyword>
<dbReference type="InterPro" id="IPR036388">
    <property type="entry name" value="WH-like_DNA-bd_sf"/>
</dbReference>
<evidence type="ECO:0000256" key="2">
    <source>
        <dbReference type="ARBA" id="ARBA00023125"/>
    </source>
</evidence>
<evidence type="ECO:0000256" key="1">
    <source>
        <dbReference type="ARBA" id="ARBA00023015"/>
    </source>
</evidence>
<evidence type="ECO:0000256" key="3">
    <source>
        <dbReference type="ARBA" id="ARBA00023163"/>
    </source>
</evidence>
<proteinExistence type="predicted"/>
<dbReference type="PANTHER" id="PTHR44688">
    <property type="entry name" value="DNA-BINDING TRANSCRIPTIONAL ACTIVATOR DEVR_DOSR"/>
    <property type="match status" value="1"/>
</dbReference>
<comment type="caution">
    <text evidence="5">The sequence shown here is derived from an EMBL/GenBank/DDBJ whole genome shotgun (WGS) entry which is preliminary data.</text>
</comment>
<keyword evidence="2" id="KW-0238">DNA-binding</keyword>
<dbReference type="SUPFAM" id="SSF46894">
    <property type="entry name" value="C-terminal effector domain of the bipartite response regulators"/>
    <property type="match status" value="1"/>
</dbReference>
<accession>A0ABQ4CUH1</accession>
<organism evidence="5 6">
    <name type="scientific">Asanoa siamensis</name>
    <dbReference type="NCBI Taxonomy" id="926357"/>
    <lineage>
        <taxon>Bacteria</taxon>
        <taxon>Bacillati</taxon>
        <taxon>Actinomycetota</taxon>
        <taxon>Actinomycetes</taxon>
        <taxon>Micromonosporales</taxon>
        <taxon>Micromonosporaceae</taxon>
        <taxon>Asanoa</taxon>
    </lineage>
</organism>
<dbReference type="CDD" id="cd06170">
    <property type="entry name" value="LuxR_C_like"/>
    <property type="match status" value="1"/>
</dbReference>
<dbReference type="PANTHER" id="PTHR44688:SF16">
    <property type="entry name" value="DNA-BINDING TRANSCRIPTIONAL ACTIVATOR DEVR_DOSR"/>
    <property type="match status" value="1"/>
</dbReference>